<dbReference type="AlphaFoldDB" id="A0A4V2G3F6"/>
<dbReference type="InterPro" id="IPR036163">
    <property type="entry name" value="HMA_dom_sf"/>
</dbReference>
<dbReference type="PROSITE" id="PS01047">
    <property type="entry name" value="HMA_1"/>
    <property type="match status" value="1"/>
</dbReference>
<dbReference type="Pfam" id="PF00403">
    <property type="entry name" value="HMA"/>
    <property type="match status" value="1"/>
</dbReference>
<organism evidence="3 4">
    <name type="scientific">Fluviicoccus keumensis</name>
    <dbReference type="NCBI Taxonomy" id="1435465"/>
    <lineage>
        <taxon>Bacteria</taxon>
        <taxon>Pseudomonadati</taxon>
        <taxon>Pseudomonadota</taxon>
        <taxon>Gammaproteobacteria</taxon>
        <taxon>Moraxellales</taxon>
        <taxon>Moraxellaceae</taxon>
        <taxon>Fluviicoccus</taxon>
    </lineage>
</organism>
<protein>
    <submittedName>
        <fullName evidence="3">Copper chaperone</fullName>
    </submittedName>
</protein>
<feature type="domain" description="HMA" evidence="2">
    <location>
        <begin position="3"/>
        <end position="67"/>
    </location>
</feature>
<evidence type="ECO:0000313" key="4">
    <source>
        <dbReference type="Proteomes" id="UP000292423"/>
    </source>
</evidence>
<dbReference type="OrthoDB" id="9814359at2"/>
<sequence length="69" mass="7440">MPTMTTLTVDGMSCQHCVNAITQAVTGADPLAKVMVNLEQRKVTVDSRSLDKGQIRALVEDEGYEVVSS</sequence>
<comment type="caution">
    <text evidence="3">The sequence shown here is derived from an EMBL/GenBank/DDBJ whole genome shotgun (WGS) entry which is preliminary data.</text>
</comment>
<dbReference type="Proteomes" id="UP000292423">
    <property type="component" value="Unassembled WGS sequence"/>
</dbReference>
<keyword evidence="1" id="KW-0479">Metal-binding</keyword>
<accession>A0A4V2G3F6</accession>
<dbReference type="GO" id="GO:0046872">
    <property type="term" value="F:metal ion binding"/>
    <property type="evidence" value="ECO:0007669"/>
    <property type="project" value="UniProtKB-KW"/>
</dbReference>
<gene>
    <name evidence="3" type="ORF">EV700_3109</name>
</gene>
<reference evidence="3 4" key="1">
    <citation type="submission" date="2019-02" db="EMBL/GenBank/DDBJ databases">
        <title>Genomic Encyclopedia of Type Strains, Phase IV (KMG-IV): sequencing the most valuable type-strain genomes for metagenomic binning, comparative biology and taxonomic classification.</title>
        <authorList>
            <person name="Goeker M."/>
        </authorList>
    </citation>
    <scope>NUCLEOTIDE SEQUENCE [LARGE SCALE GENOMIC DNA]</scope>
    <source>
        <strain evidence="3 4">DSM 105135</strain>
    </source>
</reference>
<dbReference type="RefSeq" id="WP_130415477.1">
    <property type="nucleotide sequence ID" value="NZ_SHKX01000016.1"/>
</dbReference>
<name>A0A4V2G3F6_9GAMM</name>
<keyword evidence="4" id="KW-1185">Reference proteome</keyword>
<evidence type="ECO:0000256" key="1">
    <source>
        <dbReference type="ARBA" id="ARBA00022723"/>
    </source>
</evidence>
<dbReference type="EMBL" id="SHKX01000016">
    <property type="protein sequence ID" value="RZU36896.1"/>
    <property type="molecule type" value="Genomic_DNA"/>
</dbReference>
<dbReference type="InterPro" id="IPR006121">
    <property type="entry name" value="HMA_dom"/>
</dbReference>
<evidence type="ECO:0000313" key="3">
    <source>
        <dbReference type="EMBL" id="RZU36896.1"/>
    </source>
</evidence>
<dbReference type="CDD" id="cd00371">
    <property type="entry name" value="HMA"/>
    <property type="match status" value="1"/>
</dbReference>
<dbReference type="Gene3D" id="3.30.70.100">
    <property type="match status" value="1"/>
</dbReference>
<evidence type="ECO:0000259" key="2">
    <source>
        <dbReference type="PROSITE" id="PS50846"/>
    </source>
</evidence>
<dbReference type="PROSITE" id="PS50846">
    <property type="entry name" value="HMA_2"/>
    <property type="match status" value="1"/>
</dbReference>
<dbReference type="SUPFAM" id="SSF55008">
    <property type="entry name" value="HMA, heavy metal-associated domain"/>
    <property type="match status" value="1"/>
</dbReference>
<dbReference type="InterPro" id="IPR017969">
    <property type="entry name" value="Heavy-metal-associated_CS"/>
</dbReference>
<proteinExistence type="predicted"/>